<dbReference type="EMBL" id="HBFG01001027">
    <property type="protein sequence ID" value="CAD8729291.1"/>
    <property type="molecule type" value="Transcribed_RNA"/>
</dbReference>
<accession>A0A7S0XL40</accession>
<dbReference type="Gene3D" id="3.80.10.10">
    <property type="entry name" value="Ribonuclease Inhibitor"/>
    <property type="match status" value="1"/>
</dbReference>
<dbReference type="SUPFAM" id="SSF52047">
    <property type="entry name" value="RNI-like"/>
    <property type="match status" value="1"/>
</dbReference>
<dbReference type="InterPro" id="IPR032675">
    <property type="entry name" value="LRR_dom_sf"/>
</dbReference>
<organism evidence="1">
    <name type="scientific">Pseudo-nitzschia delicatissima</name>
    <dbReference type="NCBI Taxonomy" id="44447"/>
    <lineage>
        <taxon>Eukaryota</taxon>
        <taxon>Sar</taxon>
        <taxon>Stramenopiles</taxon>
        <taxon>Ochrophyta</taxon>
        <taxon>Bacillariophyta</taxon>
        <taxon>Bacillariophyceae</taxon>
        <taxon>Bacillariophycidae</taxon>
        <taxon>Bacillariales</taxon>
        <taxon>Bacillariaceae</taxon>
        <taxon>Pseudo-nitzschia</taxon>
    </lineage>
</organism>
<gene>
    <name evidence="1" type="ORF">PDEL0327_LOCUS784</name>
</gene>
<proteinExistence type="predicted"/>
<name>A0A7S0XL40_9STRA</name>
<reference evidence="1" key="1">
    <citation type="submission" date="2021-01" db="EMBL/GenBank/DDBJ databases">
        <authorList>
            <person name="Corre E."/>
            <person name="Pelletier E."/>
            <person name="Niang G."/>
            <person name="Scheremetjew M."/>
            <person name="Finn R."/>
            <person name="Kale V."/>
            <person name="Holt S."/>
            <person name="Cochrane G."/>
            <person name="Meng A."/>
            <person name="Brown T."/>
            <person name="Cohen L."/>
        </authorList>
    </citation>
    <scope>NUCLEOTIDE SEQUENCE</scope>
    <source>
        <strain evidence="1">B596</strain>
    </source>
</reference>
<protein>
    <submittedName>
        <fullName evidence="1">Uncharacterized protein</fullName>
    </submittedName>
</protein>
<evidence type="ECO:0000313" key="1">
    <source>
        <dbReference type="EMBL" id="CAD8729291.1"/>
    </source>
</evidence>
<dbReference type="AlphaFoldDB" id="A0A7S0XL40"/>
<sequence>MEKQSSSESNFQWTSTSSAQLAQKQVPSDVDQQDAMVLVNIIRNHTRTKFRLSRKDDKFWNDIIRCCDPIDGRIAQLSLYGFDNNKDNPSQSPTLLSRLDKVERLELRDCRSLPISDLPGMKSLKWLNLCILESSHNKSSNFCIPDNRDWYPPNLKTFLIYGYKVNGDPLDALIATSIVMRSPPIELDDVEISARSSRKCDENDIEDILLSDGIGPFVKFEKSGRISELRLSSVVRNAFSQRSMGVDLPSTIGRLDMLRKLYLYNVCSVPKEVAKLAHLRLLRLDTCSTFSGSNIQLPSVLDLQLRTCANQDVLRWVLSCFPSLRSLEILNVDQSSLENIIQALKKRHGTEDCNDSDQPPICFRNSLVKLHLSADIANTVVSGLHKALFGILDNHPNLSKLYIERVLAGNKKEDFIQCCIPLKSLMAIVLERYPRVRGLSIGGPNIITCDNRRWRLGNGSPVESITKAHYPRNHPLCDILLNLNRCGRVLLKPPLCSRIPVSLWSRMLERAQRIPYAGSQQDRVIQEAGALYYLLRNGPAFVMREQFGFEFVKDTTRNLGIGKTRATTRKRKLVGC</sequence>